<dbReference type="Pfam" id="PF00196">
    <property type="entry name" value="GerE"/>
    <property type="match status" value="1"/>
</dbReference>
<accession>A0ABV9RBS8</accession>
<keyword evidence="2" id="KW-0238">DNA-binding</keyword>
<dbReference type="InterPro" id="IPR016032">
    <property type="entry name" value="Sig_transdc_resp-reg_C-effctor"/>
</dbReference>
<dbReference type="RefSeq" id="WP_274186833.1">
    <property type="nucleotide sequence ID" value="NZ_BAABHN010000003.1"/>
</dbReference>
<dbReference type="PROSITE" id="PS00622">
    <property type="entry name" value="HTH_LUXR_1"/>
    <property type="match status" value="1"/>
</dbReference>
<dbReference type="Gene3D" id="1.10.10.10">
    <property type="entry name" value="Winged helix-like DNA-binding domain superfamily/Winged helix DNA-binding domain"/>
    <property type="match status" value="1"/>
</dbReference>
<dbReference type="PROSITE" id="PS50043">
    <property type="entry name" value="HTH_LUXR_2"/>
    <property type="match status" value="1"/>
</dbReference>
<dbReference type="InterPro" id="IPR000792">
    <property type="entry name" value="Tscrpt_reg_LuxR_C"/>
</dbReference>
<keyword evidence="3" id="KW-0804">Transcription</keyword>
<keyword evidence="6" id="KW-1185">Reference proteome</keyword>
<protein>
    <submittedName>
        <fullName evidence="5">LuxR C-terminal-related transcriptional regulator</fullName>
    </submittedName>
</protein>
<evidence type="ECO:0000256" key="3">
    <source>
        <dbReference type="ARBA" id="ARBA00023163"/>
    </source>
</evidence>
<dbReference type="Pfam" id="PF01590">
    <property type="entry name" value="GAF"/>
    <property type="match status" value="1"/>
</dbReference>
<dbReference type="SUPFAM" id="SSF46894">
    <property type="entry name" value="C-terminal effector domain of the bipartite response regulators"/>
    <property type="match status" value="1"/>
</dbReference>
<sequence>MAAVPAVPGPAASPPLASAVRALAEVETLDMAFAASLDARDGTFRLGHMSGARAGSMDGLVTAVGQGLGGKVLAVERPLAVADYARAPGITHQFDQAVSAEGLRAVFALPVRVDGTLHGAVYGAMRRPVEFGERFLARMAATVRAAVRPAPSRPHAAPEPDGCDVLLSREEARELHAVLRSARAGTTDPAARSRLDVLASRLHQPGVASPPAVHLSARELDVLALVAVGHANGEVGARLGLTVETVKSYLKSAMAKLGSRTRGEAVHRARAGGLLP</sequence>
<evidence type="ECO:0000256" key="2">
    <source>
        <dbReference type="ARBA" id="ARBA00023125"/>
    </source>
</evidence>
<dbReference type="InterPro" id="IPR029016">
    <property type="entry name" value="GAF-like_dom_sf"/>
</dbReference>
<dbReference type="SUPFAM" id="SSF55781">
    <property type="entry name" value="GAF domain-like"/>
    <property type="match status" value="1"/>
</dbReference>
<dbReference type="InterPro" id="IPR036388">
    <property type="entry name" value="WH-like_DNA-bd_sf"/>
</dbReference>
<evidence type="ECO:0000313" key="6">
    <source>
        <dbReference type="Proteomes" id="UP001595909"/>
    </source>
</evidence>
<dbReference type="SMART" id="SM00421">
    <property type="entry name" value="HTH_LUXR"/>
    <property type="match status" value="1"/>
</dbReference>
<dbReference type="InterPro" id="IPR003018">
    <property type="entry name" value="GAF"/>
</dbReference>
<dbReference type="PANTHER" id="PTHR43214:SF42">
    <property type="entry name" value="TRANSCRIPTIONAL REGULATORY PROTEIN DESR"/>
    <property type="match status" value="1"/>
</dbReference>
<dbReference type="Proteomes" id="UP001595909">
    <property type="component" value="Unassembled WGS sequence"/>
</dbReference>
<dbReference type="PANTHER" id="PTHR43214">
    <property type="entry name" value="TWO-COMPONENT RESPONSE REGULATOR"/>
    <property type="match status" value="1"/>
</dbReference>
<dbReference type="EMBL" id="JBHSIM010000003">
    <property type="protein sequence ID" value="MFC4831218.1"/>
    <property type="molecule type" value="Genomic_DNA"/>
</dbReference>
<proteinExistence type="predicted"/>
<comment type="caution">
    <text evidence="5">The sequence shown here is derived from an EMBL/GenBank/DDBJ whole genome shotgun (WGS) entry which is preliminary data.</text>
</comment>
<organism evidence="5 6">
    <name type="scientific">Actinomycetospora chibensis</name>
    <dbReference type="NCBI Taxonomy" id="663606"/>
    <lineage>
        <taxon>Bacteria</taxon>
        <taxon>Bacillati</taxon>
        <taxon>Actinomycetota</taxon>
        <taxon>Actinomycetes</taxon>
        <taxon>Pseudonocardiales</taxon>
        <taxon>Pseudonocardiaceae</taxon>
        <taxon>Actinomycetospora</taxon>
    </lineage>
</organism>
<reference evidence="6" key="1">
    <citation type="journal article" date="2019" name="Int. J. Syst. Evol. Microbiol.">
        <title>The Global Catalogue of Microorganisms (GCM) 10K type strain sequencing project: providing services to taxonomists for standard genome sequencing and annotation.</title>
        <authorList>
            <consortium name="The Broad Institute Genomics Platform"/>
            <consortium name="The Broad Institute Genome Sequencing Center for Infectious Disease"/>
            <person name="Wu L."/>
            <person name="Ma J."/>
        </authorList>
    </citation>
    <scope>NUCLEOTIDE SEQUENCE [LARGE SCALE GENOMIC DNA]</scope>
    <source>
        <strain evidence="6">CCUG 50347</strain>
    </source>
</reference>
<dbReference type="InterPro" id="IPR039420">
    <property type="entry name" value="WalR-like"/>
</dbReference>
<evidence type="ECO:0000313" key="5">
    <source>
        <dbReference type="EMBL" id="MFC4831218.1"/>
    </source>
</evidence>
<keyword evidence="1" id="KW-0805">Transcription regulation</keyword>
<dbReference type="Gene3D" id="3.30.450.40">
    <property type="match status" value="1"/>
</dbReference>
<dbReference type="PRINTS" id="PR00038">
    <property type="entry name" value="HTHLUXR"/>
</dbReference>
<name>A0ABV9RBS8_9PSEU</name>
<evidence type="ECO:0000256" key="1">
    <source>
        <dbReference type="ARBA" id="ARBA00023015"/>
    </source>
</evidence>
<feature type="domain" description="HTH luxR-type" evidence="4">
    <location>
        <begin position="208"/>
        <end position="273"/>
    </location>
</feature>
<dbReference type="CDD" id="cd06170">
    <property type="entry name" value="LuxR_C_like"/>
    <property type="match status" value="1"/>
</dbReference>
<gene>
    <name evidence="5" type="ORF">ACFPEL_02235</name>
</gene>
<evidence type="ECO:0000259" key="4">
    <source>
        <dbReference type="PROSITE" id="PS50043"/>
    </source>
</evidence>